<dbReference type="Pfam" id="PF00884">
    <property type="entry name" value="Sulfatase"/>
    <property type="match status" value="1"/>
</dbReference>
<dbReference type="InterPro" id="IPR050738">
    <property type="entry name" value="Sulfatase"/>
</dbReference>
<dbReference type="AlphaFoldDB" id="A0A7X1B1R9"/>
<gene>
    <name evidence="4" type="ORF">H5P30_19500</name>
</gene>
<keyword evidence="5" id="KW-1185">Reference proteome</keyword>
<accession>A0A7X1B1R9</accession>
<reference evidence="4 5" key="1">
    <citation type="submission" date="2020-07" db="EMBL/GenBank/DDBJ databases">
        <authorList>
            <person name="Feng X."/>
        </authorList>
    </citation>
    <scope>NUCLEOTIDE SEQUENCE [LARGE SCALE GENOMIC DNA]</scope>
    <source>
        <strain evidence="4 5">JCM14086</strain>
    </source>
</reference>
<dbReference type="InterPro" id="IPR017850">
    <property type="entry name" value="Alkaline_phosphatase_core_sf"/>
</dbReference>
<evidence type="ECO:0000256" key="1">
    <source>
        <dbReference type="ARBA" id="ARBA00008779"/>
    </source>
</evidence>
<dbReference type="GO" id="GO:0016740">
    <property type="term" value="F:transferase activity"/>
    <property type="evidence" value="ECO:0007669"/>
    <property type="project" value="UniProtKB-KW"/>
</dbReference>
<dbReference type="Proteomes" id="UP000525652">
    <property type="component" value="Unassembled WGS sequence"/>
</dbReference>
<organism evidence="4 5">
    <name type="scientific">Puniceicoccus vermicola</name>
    <dbReference type="NCBI Taxonomy" id="388746"/>
    <lineage>
        <taxon>Bacteria</taxon>
        <taxon>Pseudomonadati</taxon>
        <taxon>Verrucomicrobiota</taxon>
        <taxon>Opitutia</taxon>
        <taxon>Puniceicoccales</taxon>
        <taxon>Puniceicoccaceae</taxon>
        <taxon>Puniceicoccus</taxon>
    </lineage>
</organism>
<dbReference type="GO" id="GO:0004065">
    <property type="term" value="F:arylsulfatase activity"/>
    <property type="evidence" value="ECO:0007669"/>
    <property type="project" value="TreeGrafter"/>
</dbReference>
<keyword evidence="2 4" id="KW-0378">Hydrolase</keyword>
<evidence type="ECO:0000313" key="5">
    <source>
        <dbReference type="Proteomes" id="UP000525652"/>
    </source>
</evidence>
<evidence type="ECO:0000256" key="2">
    <source>
        <dbReference type="ARBA" id="ARBA00022801"/>
    </source>
</evidence>
<dbReference type="PANTHER" id="PTHR42693:SF53">
    <property type="entry name" value="ENDO-4-O-SULFATASE"/>
    <property type="match status" value="1"/>
</dbReference>
<comment type="caution">
    <text evidence="4">The sequence shown here is derived from an EMBL/GenBank/DDBJ whole genome shotgun (WGS) entry which is preliminary data.</text>
</comment>
<evidence type="ECO:0000259" key="3">
    <source>
        <dbReference type="Pfam" id="PF00884"/>
    </source>
</evidence>
<dbReference type="SUPFAM" id="SSF53649">
    <property type="entry name" value="Alkaline phosphatase-like"/>
    <property type="match status" value="1"/>
</dbReference>
<dbReference type="EMBL" id="JACHVA010000137">
    <property type="protein sequence ID" value="MBC2603972.1"/>
    <property type="molecule type" value="Genomic_DNA"/>
</dbReference>
<evidence type="ECO:0000313" key="4">
    <source>
        <dbReference type="EMBL" id="MBC2603972.1"/>
    </source>
</evidence>
<comment type="similarity">
    <text evidence="1">Belongs to the sulfatase family.</text>
</comment>
<dbReference type="Gene3D" id="3.40.720.10">
    <property type="entry name" value="Alkaline Phosphatase, subunit A"/>
    <property type="match status" value="1"/>
</dbReference>
<proteinExistence type="inferred from homology"/>
<dbReference type="PANTHER" id="PTHR42693">
    <property type="entry name" value="ARYLSULFATASE FAMILY MEMBER"/>
    <property type="match status" value="1"/>
</dbReference>
<protein>
    <submittedName>
        <fullName evidence="4">Sulfatase-like hydrolase/transferase</fullName>
    </submittedName>
</protein>
<dbReference type="RefSeq" id="WP_185694592.1">
    <property type="nucleotide sequence ID" value="NZ_JACHVA010000137.1"/>
</dbReference>
<keyword evidence="4" id="KW-0808">Transferase</keyword>
<dbReference type="InterPro" id="IPR000917">
    <property type="entry name" value="Sulfatase_N"/>
</dbReference>
<feature type="domain" description="Sulfatase N-terminal" evidence="3">
    <location>
        <begin position="3"/>
        <end position="378"/>
    </location>
</feature>
<name>A0A7X1B1R9_9BACT</name>
<sequence length="492" mass="55042">MKQNIVLIVTDQQRADSIGCYGNKHSSTPNLDALASEGTVCRRAYCTTPICTPARASLQTGLYPSLHGMQTNICTPGCLFHELPDSPVLLGNRMREHGYFTAYTGKWHLGFGGNAAEQSEFQKHMREYPLLRLSVGSGALPSTRGYEIGDDFPGHGGGGEKFPQFQEYLQANGLTYQLENKLTGMGRAATLASGKESSVSHYLTNRAIDCLEDASSRDQPFFLSLHFWGPHEPYYVPQEFLDLYDINSVPLWNAMSSMPQPSPRIHSGMRKAKGKDEDEIRTFLQHYYGFVSHIDDEVGRLVQALKRLGVYENTTIIFTADHGESLGSHGGMVDKGLSMFEETVRVPLIIKHSPNQIKDTHAFINTTDIYASILDIANCNEGIEQQGQGRSILPLLNGEAPVDWPDSVVVESSGIGHCLLSQRMIRNESWKYVLNVGDVDELYDMKNDPDESRNLIASDECYDARGYMKEKLLNWMERNEDPLLKRVKYLAN</sequence>